<accession>A0A3T3L511</accession>
<name>A0A3T3L511_SALDZ</name>
<reference evidence="1" key="1">
    <citation type="submission" date="2018-05" db="EMBL/GenBank/DDBJ databases">
        <authorList>
            <person name="Ashton P.M."/>
            <person name="Dallman T."/>
            <person name="Nair S."/>
            <person name="De Pinna E."/>
            <person name="Peters T."/>
            <person name="Grant K."/>
        </authorList>
    </citation>
    <scope>NUCLEOTIDE SEQUENCE [LARGE SCALE GENOMIC DNA]</scope>
    <source>
        <strain evidence="1">474878</strain>
    </source>
</reference>
<dbReference type="SUPFAM" id="SSF55729">
    <property type="entry name" value="Acyl-CoA N-acyltransferases (Nat)"/>
    <property type="match status" value="1"/>
</dbReference>
<sequence>MLSPFPNRSVIPFVSGIEHIDQHQWDGLVTDHDFFHSHGWLAALDHALGKADIFTLRGSSGLLGGCALWDGENKPGLFYLPDYFTGLKGPWQQPFLWVGARRSTHNEIPCVRGLRRGEALSAMGNMLAQLARTRKRYATIVPFMPLCQALEVARYCPNARVLMHSAEAAMTVPEGGLISQLQRMDYQRRRRTKVELAAFSRFGNRVEWRRLDEHLLELAAELITNNRTKYGNHQSIDWMRRMFDGQKKSAVIDSAVAVIAIRGNTILAITIFYRFGDTLHFRYYGSNYLIDDNDFRYFVLSYYHSLDYAVRNSVREYRFSVSSLRAKSLRGAEIEPLAALLLFDNENTAIPSTHECKNYNRLFYHEYQQQYGAHLSAHWTQLN</sequence>
<dbReference type="AlphaFoldDB" id="A0A3T3L511"/>
<evidence type="ECO:0000313" key="1">
    <source>
        <dbReference type="EMBL" id="ECJ4378831.1"/>
    </source>
</evidence>
<proteinExistence type="predicted"/>
<dbReference type="EMBL" id="AAIYJF010000013">
    <property type="protein sequence ID" value="ECJ4378831.1"/>
    <property type="molecule type" value="Genomic_DNA"/>
</dbReference>
<organism evidence="1">
    <name type="scientific">Salmonella diarizonae</name>
    <dbReference type="NCBI Taxonomy" id="59204"/>
    <lineage>
        <taxon>Bacteria</taxon>
        <taxon>Pseudomonadati</taxon>
        <taxon>Pseudomonadota</taxon>
        <taxon>Gammaproteobacteria</taxon>
        <taxon>Enterobacterales</taxon>
        <taxon>Enterobacteriaceae</taxon>
        <taxon>Salmonella</taxon>
    </lineage>
</organism>
<dbReference type="Pfam" id="PF04339">
    <property type="entry name" value="FemAB_like"/>
    <property type="match status" value="1"/>
</dbReference>
<dbReference type="InterPro" id="IPR007434">
    <property type="entry name" value="FemAB-like"/>
</dbReference>
<dbReference type="RefSeq" id="WP_088759984.1">
    <property type="nucleotide sequence ID" value="NZ_CP117188.1"/>
</dbReference>
<dbReference type="Proteomes" id="UP000839781">
    <property type="component" value="Unassembled WGS sequence"/>
</dbReference>
<comment type="caution">
    <text evidence="1">The sequence shown here is derived from an EMBL/GenBank/DDBJ whole genome shotgun (WGS) entry which is preliminary data.</text>
</comment>
<protein>
    <submittedName>
        <fullName evidence="1">Uncharacterized protein</fullName>
    </submittedName>
</protein>
<dbReference type="Gene3D" id="3.40.630.30">
    <property type="match status" value="1"/>
</dbReference>
<dbReference type="InterPro" id="IPR016181">
    <property type="entry name" value="Acyl_CoA_acyltransferase"/>
</dbReference>
<gene>
    <name evidence="1" type="ORF">DLB95_16675</name>
</gene>